<dbReference type="AlphaFoldDB" id="A0A8T0VE55"/>
<feature type="region of interest" description="Disordered" evidence="1">
    <location>
        <begin position="12"/>
        <end position="41"/>
    </location>
</feature>
<gene>
    <name evidence="2" type="ORF">PVAP13_2NG139200</name>
</gene>
<comment type="caution">
    <text evidence="2">The sequence shown here is derived from an EMBL/GenBank/DDBJ whole genome shotgun (WGS) entry which is preliminary data.</text>
</comment>
<sequence>MAARLLRDVASTAARSARGHRVPDPCGAFAGPGSRGTAPATQGLRHYAAPSSEAVGNLEMSLELDAPKPKRNQSRISKKSGTAMMLPLHFHYEDVIRQDST</sequence>
<feature type="compositionally biased region" description="Basic residues" evidence="1">
    <location>
        <begin position="69"/>
        <end position="78"/>
    </location>
</feature>
<keyword evidence="3" id="KW-1185">Reference proteome</keyword>
<organism evidence="2 3">
    <name type="scientific">Panicum virgatum</name>
    <name type="common">Blackwell switchgrass</name>
    <dbReference type="NCBI Taxonomy" id="38727"/>
    <lineage>
        <taxon>Eukaryota</taxon>
        <taxon>Viridiplantae</taxon>
        <taxon>Streptophyta</taxon>
        <taxon>Embryophyta</taxon>
        <taxon>Tracheophyta</taxon>
        <taxon>Spermatophyta</taxon>
        <taxon>Magnoliopsida</taxon>
        <taxon>Liliopsida</taxon>
        <taxon>Poales</taxon>
        <taxon>Poaceae</taxon>
        <taxon>PACMAD clade</taxon>
        <taxon>Panicoideae</taxon>
        <taxon>Panicodae</taxon>
        <taxon>Paniceae</taxon>
        <taxon>Panicinae</taxon>
        <taxon>Panicum</taxon>
        <taxon>Panicum sect. Hiantes</taxon>
    </lineage>
</organism>
<dbReference type="Proteomes" id="UP000823388">
    <property type="component" value="Chromosome 2N"/>
</dbReference>
<name>A0A8T0VE55_PANVG</name>
<dbReference type="EMBL" id="CM029040">
    <property type="protein sequence ID" value="KAG2631554.1"/>
    <property type="molecule type" value="Genomic_DNA"/>
</dbReference>
<feature type="region of interest" description="Disordered" evidence="1">
    <location>
        <begin position="62"/>
        <end position="82"/>
    </location>
</feature>
<proteinExistence type="predicted"/>
<evidence type="ECO:0000313" key="3">
    <source>
        <dbReference type="Proteomes" id="UP000823388"/>
    </source>
</evidence>
<protein>
    <submittedName>
        <fullName evidence="2">Uncharacterized protein</fullName>
    </submittedName>
</protein>
<accession>A0A8T0VE55</accession>
<evidence type="ECO:0000313" key="2">
    <source>
        <dbReference type="EMBL" id="KAG2631554.1"/>
    </source>
</evidence>
<evidence type="ECO:0000256" key="1">
    <source>
        <dbReference type="SAM" id="MobiDB-lite"/>
    </source>
</evidence>
<reference evidence="2" key="1">
    <citation type="submission" date="2020-05" db="EMBL/GenBank/DDBJ databases">
        <title>WGS assembly of Panicum virgatum.</title>
        <authorList>
            <person name="Lovell J.T."/>
            <person name="Jenkins J."/>
            <person name="Shu S."/>
            <person name="Juenger T.E."/>
            <person name="Schmutz J."/>
        </authorList>
    </citation>
    <scope>NUCLEOTIDE SEQUENCE</scope>
    <source>
        <strain evidence="2">AP13</strain>
    </source>
</reference>